<dbReference type="OrthoDB" id="361630at2759"/>
<keyword evidence="3 16" id="KW-0396">Initiation factor</keyword>
<comment type="function">
    <text evidence="9">One of the essential components for the initiation of protein synthesis. Protects formylmethionyl-tRNA from spontaneous hydrolysis and promotes its binding to the 30S ribosomal subunits. Also involved in the hydrolysis of GTP during the formation of the 70S ribosomal complex.</text>
</comment>
<evidence type="ECO:0000256" key="12">
    <source>
        <dbReference type="SAM" id="MobiDB-lite"/>
    </source>
</evidence>
<dbReference type="InterPro" id="IPR001878">
    <property type="entry name" value="Znf_CCHC"/>
</dbReference>
<reference evidence="16" key="3">
    <citation type="submission" date="2025-08" db="UniProtKB">
        <authorList>
            <consortium name="RefSeq"/>
        </authorList>
    </citation>
    <scope>IDENTIFICATION</scope>
    <source>
        <strain evidence="16">CBS 342.82</strain>
    </source>
</reference>
<feature type="compositionally biased region" description="Low complexity" evidence="12">
    <location>
        <begin position="57"/>
        <end position="72"/>
    </location>
</feature>
<evidence type="ECO:0000259" key="14">
    <source>
        <dbReference type="PROSITE" id="PS51722"/>
    </source>
</evidence>
<feature type="compositionally biased region" description="Polar residues" evidence="12">
    <location>
        <begin position="434"/>
        <end position="448"/>
    </location>
</feature>
<evidence type="ECO:0000256" key="2">
    <source>
        <dbReference type="ARBA" id="ARBA00007733"/>
    </source>
</evidence>
<dbReference type="RefSeq" id="XP_033461836.1">
    <property type="nucleotide sequence ID" value="XM_033604126.1"/>
</dbReference>
<dbReference type="GeneID" id="54361926"/>
<dbReference type="InterPro" id="IPR000178">
    <property type="entry name" value="TF_IF2_bacterial-like"/>
</dbReference>
<dbReference type="FunFam" id="3.40.50.300:FF:000019">
    <property type="entry name" value="Translation initiation factor IF-2"/>
    <property type="match status" value="1"/>
</dbReference>
<keyword evidence="4" id="KW-0547">Nucleotide-binding</keyword>
<feature type="compositionally biased region" description="Polar residues" evidence="12">
    <location>
        <begin position="708"/>
        <end position="718"/>
    </location>
</feature>
<dbReference type="Pfam" id="PF22042">
    <property type="entry name" value="EF-G_D2"/>
    <property type="match status" value="1"/>
</dbReference>
<dbReference type="Pfam" id="PF00098">
    <property type="entry name" value="zf-CCHC"/>
    <property type="match status" value="1"/>
</dbReference>
<dbReference type="CDD" id="cd03702">
    <property type="entry name" value="IF2_mtIF2_II"/>
    <property type="match status" value="1"/>
</dbReference>
<dbReference type="GO" id="GO:0008270">
    <property type="term" value="F:zinc ion binding"/>
    <property type="evidence" value="ECO:0007669"/>
    <property type="project" value="UniProtKB-KW"/>
</dbReference>
<proteinExistence type="inferred from homology"/>
<feature type="compositionally biased region" description="Basic and acidic residues" evidence="12">
    <location>
        <begin position="691"/>
        <end position="701"/>
    </location>
</feature>
<name>A0A6J3M9T3_9PEZI</name>
<dbReference type="SUPFAM" id="SSF57756">
    <property type="entry name" value="Retrovirus zinc finger-like domains"/>
    <property type="match status" value="1"/>
</dbReference>
<feature type="domain" description="CCHC-type" evidence="13">
    <location>
        <begin position="676"/>
        <end position="692"/>
    </location>
</feature>
<keyword evidence="6" id="KW-0809">Transit peptide</keyword>
<feature type="compositionally biased region" description="Basic and acidic residues" evidence="12">
    <location>
        <begin position="1331"/>
        <end position="1343"/>
    </location>
</feature>
<keyword evidence="7" id="KW-0496">Mitochondrion</keyword>
<dbReference type="HAMAP" id="MF_00100_B">
    <property type="entry name" value="IF_2_B"/>
    <property type="match status" value="1"/>
</dbReference>
<dbReference type="PROSITE" id="PS51722">
    <property type="entry name" value="G_TR_2"/>
    <property type="match status" value="1"/>
</dbReference>
<evidence type="ECO:0000313" key="15">
    <source>
        <dbReference type="Proteomes" id="UP000504637"/>
    </source>
</evidence>
<dbReference type="Pfam" id="PF00009">
    <property type="entry name" value="GTP_EFTU"/>
    <property type="match status" value="1"/>
</dbReference>
<feature type="compositionally biased region" description="Polar residues" evidence="12">
    <location>
        <begin position="383"/>
        <end position="395"/>
    </location>
</feature>
<evidence type="ECO:0000313" key="16">
    <source>
        <dbReference type="RefSeq" id="XP_033461836.1"/>
    </source>
</evidence>
<feature type="compositionally biased region" description="Basic and acidic residues" evidence="12">
    <location>
        <begin position="1301"/>
        <end position="1317"/>
    </location>
</feature>
<dbReference type="InterPro" id="IPR027417">
    <property type="entry name" value="P-loop_NTPase"/>
</dbReference>
<dbReference type="InterPro" id="IPR015760">
    <property type="entry name" value="TIF_IF2"/>
</dbReference>
<evidence type="ECO:0000256" key="9">
    <source>
        <dbReference type="ARBA" id="ARBA00025162"/>
    </source>
</evidence>
<feature type="compositionally biased region" description="Basic and acidic residues" evidence="12">
    <location>
        <begin position="755"/>
        <end position="794"/>
    </location>
</feature>
<feature type="compositionally biased region" description="Basic and acidic residues" evidence="12">
    <location>
        <begin position="87"/>
        <end position="105"/>
    </location>
</feature>
<dbReference type="PROSITE" id="PS01176">
    <property type="entry name" value="IF2"/>
    <property type="match status" value="1"/>
</dbReference>
<organism evidence="16">
    <name type="scientific">Dissoconium aciculare CBS 342.82</name>
    <dbReference type="NCBI Taxonomy" id="1314786"/>
    <lineage>
        <taxon>Eukaryota</taxon>
        <taxon>Fungi</taxon>
        <taxon>Dikarya</taxon>
        <taxon>Ascomycota</taxon>
        <taxon>Pezizomycotina</taxon>
        <taxon>Dothideomycetes</taxon>
        <taxon>Dothideomycetidae</taxon>
        <taxon>Mycosphaerellales</taxon>
        <taxon>Dissoconiaceae</taxon>
        <taxon>Dissoconium</taxon>
    </lineage>
</organism>
<keyword evidence="15" id="KW-1185">Reference proteome</keyword>
<comment type="similarity">
    <text evidence="2">Belongs to the TRAFAC class translation factor GTPase superfamily. Classic translation factor GTPase family. IF-2 subfamily.</text>
</comment>
<evidence type="ECO:0000256" key="4">
    <source>
        <dbReference type="ARBA" id="ARBA00022741"/>
    </source>
</evidence>
<dbReference type="FunFam" id="3.40.50.10050:FF:000001">
    <property type="entry name" value="Translation initiation factor IF-2"/>
    <property type="match status" value="1"/>
</dbReference>
<dbReference type="PROSITE" id="PS50158">
    <property type="entry name" value="ZF_CCHC"/>
    <property type="match status" value="1"/>
</dbReference>
<dbReference type="FunFam" id="2.40.30.10:FF:000008">
    <property type="entry name" value="Translation initiation factor IF-2"/>
    <property type="match status" value="1"/>
</dbReference>
<dbReference type="InterPro" id="IPR053905">
    <property type="entry name" value="EF-G-like_DII"/>
</dbReference>
<reference evidence="16" key="1">
    <citation type="submission" date="2020-01" db="EMBL/GenBank/DDBJ databases">
        <authorList>
            <consortium name="DOE Joint Genome Institute"/>
            <person name="Haridas S."/>
            <person name="Albert R."/>
            <person name="Binder M."/>
            <person name="Bloem J."/>
            <person name="Labutti K."/>
            <person name="Salamov A."/>
            <person name="Andreopoulos B."/>
            <person name="Baker S.E."/>
            <person name="Barry K."/>
            <person name="Bills G."/>
            <person name="Bluhm B.H."/>
            <person name="Cannon C."/>
            <person name="Castanera R."/>
            <person name="Culley D.E."/>
            <person name="Daum C."/>
            <person name="Ezra D."/>
            <person name="Gonzalez J.B."/>
            <person name="Henrissat B."/>
            <person name="Kuo A."/>
            <person name="Liang C."/>
            <person name="Lipzen A."/>
            <person name="Lutzoni F."/>
            <person name="Magnuson J."/>
            <person name="Mondo S."/>
            <person name="Nolan M."/>
            <person name="Ohm R."/>
            <person name="Pangilinan J."/>
            <person name="Park H.-J."/>
            <person name="Ramirez L."/>
            <person name="Alfaro M."/>
            <person name="Sun H."/>
            <person name="Tritt A."/>
            <person name="Yoshinaga Y."/>
            <person name="Zwiers L.-H."/>
            <person name="Turgeon B.G."/>
            <person name="Goodwin S.B."/>
            <person name="Spatafora J.W."/>
            <person name="Crous P.W."/>
            <person name="Grigoriev I.V."/>
        </authorList>
    </citation>
    <scope>NUCLEOTIDE SEQUENCE</scope>
    <source>
        <strain evidence="16">CBS 342.82</strain>
    </source>
</reference>
<feature type="compositionally biased region" description="Basic and acidic residues" evidence="12">
    <location>
        <begin position="138"/>
        <end position="149"/>
    </location>
</feature>
<feature type="region of interest" description="Disordered" evidence="12">
    <location>
        <begin position="591"/>
        <end position="629"/>
    </location>
</feature>
<evidence type="ECO:0000256" key="8">
    <source>
        <dbReference type="ARBA" id="ARBA00023134"/>
    </source>
</evidence>
<feature type="compositionally biased region" description="Polar residues" evidence="12">
    <location>
        <begin position="266"/>
        <end position="279"/>
    </location>
</feature>
<dbReference type="InterPro" id="IPR036875">
    <property type="entry name" value="Znf_CCHC_sf"/>
</dbReference>
<dbReference type="GO" id="GO:0005739">
    <property type="term" value="C:mitochondrion"/>
    <property type="evidence" value="ECO:0007669"/>
    <property type="project" value="UniProtKB-SubCell"/>
</dbReference>
<dbReference type="Pfam" id="PF11987">
    <property type="entry name" value="IF-2"/>
    <property type="match status" value="1"/>
</dbReference>
<dbReference type="Gene3D" id="3.40.50.10050">
    <property type="entry name" value="Translation initiation factor IF- 2, domain 3"/>
    <property type="match status" value="1"/>
</dbReference>
<keyword evidence="11" id="KW-0863">Zinc-finger</keyword>
<feature type="compositionally biased region" description="Polar residues" evidence="12">
    <location>
        <begin position="552"/>
        <end position="574"/>
    </location>
</feature>
<feature type="region of interest" description="Disordered" evidence="12">
    <location>
        <begin position="213"/>
        <end position="320"/>
    </location>
</feature>
<evidence type="ECO:0000259" key="13">
    <source>
        <dbReference type="PROSITE" id="PS50158"/>
    </source>
</evidence>
<evidence type="ECO:0000256" key="10">
    <source>
        <dbReference type="ARBA" id="ARBA00044200"/>
    </source>
</evidence>
<dbReference type="NCBIfam" id="TIGR00231">
    <property type="entry name" value="small_GTP"/>
    <property type="match status" value="1"/>
</dbReference>
<feature type="domain" description="Tr-type G" evidence="14">
    <location>
        <begin position="1009"/>
        <end position="1178"/>
    </location>
</feature>
<comment type="subcellular location">
    <subcellularLocation>
        <location evidence="1">Mitochondrion</location>
    </subcellularLocation>
</comment>
<dbReference type="Gene3D" id="3.40.50.300">
    <property type="entry name" value="P-loop containing nucleotide triphosphate hydrolases"/>
    <property type="match status" value="1"/>
</dbReference>
<feature type="region of interest" description="Disordered" evidence="12">
    <location>
        <begin position="1299"/>
        <end position="1346"/>
    </location>
</feature>
<reference evidence="16" key="2">
    <citation type="submission" date="2020-04" db="EMBL/GenBank/DDBJ databases">
        <authorList>
            <consortium name="NCBI Genome Project"/>
        </authorList>
    </citation>
    <scope>NUCLEOTIDE SEQUENCE</scope>
    <source>
        <strain evidence="16">CBS 342.82</strain>
    </source>
</reference>
<keyword evidence="11" id="KW-0479">Metal-binding</keyword>
<feature type="compositionally biased region" description="Basic and acidic residues" evidence="12">
    <location>
        <begin position="807"/>
        <end position="819"/>
    </location>
</feature>
<protein>
    <recommendedName>
        <fullName evidence="10">Translation initiation factor IF-2, mitochondrial</fullName>
    </recommendedName>
</protein>
<evidence type="ECO:0000256" key="1">
    <source>
        <dbReference type="ARBA" id="ARBA00004173"/>
    </source>
</evidence>
<feature type="compositionally biased region" description="Basic and acidic residues" evidence="12">
    <location>
        <begin position="883"/>
        <end position="899"/>
    </location>
</feature>
<dbReference type="SUPFAM" id="SSF52540">
    <property type="entry name" value="P-loop containing nucleoside triphosphate hydrolases"/>
    <property type="match status" value="1"/>
</dbReference>
<sequence length="1555" mass="170702">MKRTSIIKASTAQNICIFCSCRLDPASILLPNIPKRRVSTSIIPRTLSLRSNNPLLRTRFQRSPTSQRTSSSEAWTPDPNSPLSAAEQREKHMRMEARRQEEAARKAAVAQNVKRSVANAAVVRTANSPGASLPIEKTSQREKGDDNARRPSVAGALQKAGRTRQSAADVRAANSPVASLPIRKTGRSRKDEEDARVSQTAAALLKAQRTMRNATIVRASDQREKDEEKARRASTGRGQQVIREIAQDTVGTMQKGTDRGRHPVLSSRTASQVTPTPKSTFAAEAAPPVQKVARPSFSGASQPIAPSSSMGLASGWGSGHTETKQVVYGDAPLERILPSFKQSGNVPQQRLNAPAGLQSINEPRVIEPSNSEFTYQVPKVPQATPTNSTASTTLDAKSLEVPSAQQITPEGDRNSDGKPSVSQPERVNDIVPSENPQSSRGGSESTNVPPRFRGRPTSSGTLKSDRPDNSMLQHRVPDSEIRTRKPPVFSQPPQGADARFSRGPETSGWGSGSTYVAPRVQGESQSNRPTRNGIPSDPVASVASPGIGAKPSNRSTTFVPFNVRSPTQQGNQDSDGIYRTVLVRNEDLRFDEPAAAEDTPPSTWQHLRQKSANVPEAQRNDPARADPHMQRDDHIEQNFRKHVLGRPSAPPVYQPSTDTYNNYATKYAQTDSLSQRCGRCGQVGHIARDCPRDQVRREEPRPAPAYPQTASRNESQLAQGRDDEAGEDRRAKTTRFEAFRPKWSSEESAPTPRDSWSDDPPRARRVSYEHTMGKLDDRASAEERPRGRRDRWATDVDEDDGVVSGKTRKDNRRDRWARDAEEDEAVSAGSKFSNAKSSRAGRSDRRDRYELDEEDDSVALQKASKGSDRKGARSFRDEDDESAADREEARARKQARQAERAAQMASERAAAQAEREARAAAKTLTVRLPEFVSVQNLSQALGVRYERFVDRLEELGYEDIFPGKIFNSEISGMIALEYNYEPIFETGVHEDDDRDLKALPTSEGENLPPRPPVVTIMGHVDHGKTTILDYIRKSSVAAGEAGGITQHIGAFSVPMTSSGKTITFLDTPGHEAFLAMRQRGANVTDIVILVVAADDSVKPQTIEAIRHAQAAKVPIIVAVNKIDKEEADIERCKQDLARHGIEIEDYGGDTQVVPVSGKTGLGMDVLEENIVTLSEILDHRATVDGQVEGWVIESSTKLSGRVATVLIRRGTLRVGDIIVAGKTWARTRTLKNEAGESLEEVGPGMPVEVDGWNEQPAAGDEVLQAPNEQKATSVVDFRIEKQDREQIAKDLEVINANRQEQQIRHAKDKAAKEEARRNANAAKQAGVEVDVSQKTETQDENKEQQSGQQLIPFIIKADVSGSVEAVSAYVLGVSHPLIAPKILHADVGAIHESDVDLAEASKGHIIAFNLPTSNDIRRDAETKGVKILENNIIYRVLDDVKAVLEAALPPLITHKVTGEAEIGASFSINTKGRKYQKIAGCKIRNGSIKKGSYVRILRNGEKIYDGTITSLKNVKKDVEEMRKGSECGMGFNKWEEFEVGDQIQTYDIVSEKRYM</sequence>
<keyword evidence="11" id="KW-0862">Zinc</keyword>
<dbReference type="GO" id="GO:0003924">
    <property type="term" value="F:GTPase activity"/>
    <property type="evidence" value="ECO:0007669"/>
    <property type="project" value="InterPro"/>
</dbReference>
<evidence type="ECO:0000256" key="6">
    <source>
        <dbReference type="ARBA" id="ARBA00022946"/>
    </source>
</evidence>
<feature type="compositionally biased region" description="Polar residues" evidence="12">
    <location>
        <begin position="340"/>
        <end position="351"/>
    </location>
</feature>
<dbReference type="GO" id="GO:0003743">
    <property type="term" value="F:translation initiation factor activity"/>
    <property type="evidence" value="ECO:0007669"/>
    <property type="project" value="UniProtKB-KW"/>
</dbReference>
<dbReference type="InterPro" id="IPR005225">
    <property type="entry name" value="Small_GTP-bd"/>
</dbReference>
<feature type="region of interest" description="Disordered" evidence="12">
    <location>
        <begin position="129"/>
        <end position="198"/>
    </location>
</feature>
<dbReference type="SUPFAM" id="SSF50447">
    <property type="entry name" value="Translation proteins"/>
    <property type="match status" value="2"/>
</dbReference>
<dbReference type="InterPro" id="IPR023115">
    <property type="entry name" value="TIF_IF2_dom3"/>
</dbReference>
<dbReference type="FunFam" id="2.40.30.10:FF:000007">
    <property type="entry name" value="Translation initiation factor IF-2"/>
    <property type="match status" value="1"/>
</dbReference>
<dbReference type="PANTHER" id="PTHR43381">
    <property type="entry name" value="TRANSLATION INITIATION FACTOR IF-2-RELATED"/>
    <property type="match status" value="1"/>
</dbReference>
<dbReference type="SMART" id="SM00343">
    <property type="entry name" value="ZnF_C2HC"/>
    <property type="match status" value="1"/>
</dbReference>
<dbReference type="InterPro" id="IPR000795">
    <property type="entry name" value="T_Tr_GTP-bd_dom"/>
</dbReference>
<dbReference type="SUPFAM" id="SSF52156">
    <property type="entry name" value="Initiation factor IF2/eIF5b, domain 3"/>
    <property type="match status" value="1"/>
</dbReference>
<dbReference type="PROSITE" id="PS51257">
    <property type="entry name" value="PROKAR_LIPOPROTEIN"/>
    <property type="match status" value="1"/>
</dbReference>
<dbReference type="CDD" id="cd01887">
    <property type="entry name" value="IF2_eIF5B"/>
    <property type="match status" value="1"/>
</dbReference>
<dbReference type="GO" id="GO:0003676">
    <property type="term" value="F:nucleic acid binding"/>
    <property type="evidence" value="ECO:0007669"/>
    <property type="project" value="InterPro"/>
</dbReference>
<keyword evidence="8" id="KW-0342">GTP-binding</keyword>
<feature type="compositionally biased region" description="Basic and acidic residues" evidence="12">
    <location>
        <begin position="720"/>
        <end position="745"/>
    </location>
</feature>
<gene>
    <name evidence="16" type="ORF">K489DRAFT_377317</name>
</gene>
<dbReference type="InterPro" id="IPR036925">
    <property type="entry name" value="TIF_IF2_dom3_sf"/>
</dbReference>
<dbReference type="Proteomes" id="UP000504637">
    <property type="component" value="Unplaced"/>
</dbReference>
<feature type="compositionally biased region" description="Basic and acidic residues" evidence="12">
    <location>
        <begin position="220"/>
        <end position="231"/>
    </location>
</feature>
<dbReference type="Gene3D" id="4.10.60.10">
    <property type="entry name" value="Zinc finger, CCHC-type"/>
    <property type="match status" value="1"/>
</dbReference>
<dbReference type="InterPro" id="IPR044145">
    <property type="entry name" value="IF2_II"/>
</dbReference>
<dbReference type="GO" id="GO:0005525">
    <property type="term" value="F:GTP binding"/>
    <property type="evidence" value="ECO:0007669"/>
    <property type="project" value="UniProtKB-KW"/>
</dbReference>
<feature type="region of interest" description="Disordered" evidence="12">
    <location>
        <begin position="53"/>
        <end position="112"/>
    </location>
</feature>
<feature type="compositionally biased region" description="Basic and acidic residues" evidence="12">
    <location>
        <begin position="618"/>
        <end position="629"/>
    </location>
</feature>
<evidence type="ECO:0000256" key="7">
    <source>
        <dbReference type="ARBA" id="ARBA00023128"/>
    </source>
</evidence>
<dbReference type="InterPro" id="IPR009000">
    <property type="entry name" value="Transl_B-barrel_sf"/>
</dbReference>
<evidence type="ECO:0000256" key="3">
    <source>
        <dbReference type="ARBA" id="ARBA00022540"/>
    </source>
</evidence>
<feature type="compositionally biased region" description="Low complexity" evidence="12">
    <location>
        <begin position="900"/>
        <end position="912"/>
    </location>
</feature>
<evidence type="ECO:0000256" key="11">
    <source>
        <dbReference type="PROSITE-ProRule" id="PRU00047"/>
    </source>
</evidence>
<dbReference type="CDD" id="cd03692">
    <property type="entry name" value="mtIF2_IVc"/>
    <property type="match status" value="1"/>
</dbReference>
<evidence type="ECO:0000256" key="5">
    <source>
        <dbReference type="ARBA" id="ARBA00022917"/>
    </source>
</evidence>
<feature type="region of interest" description="Disordered" evidence="12">
    <location>
        <begin position="339"/>
        <end position="574"/>
    </location>
</feature>
<feature type="compositionally biased region" description="Polar residues" evidence="12">
    <location>
        <begin position="298"/>
        <end position="311"/>
    </location>
</feature>
<keyword evidence="5" id="KW-0648">Protein biosynthesis</keyword>
<dbReference type="Gene3D" id="2.40.30.10">
    <property type="entry name" value="Translation factors"/>
    <property type="match status" value="2"/>
</dbReference>
<feature type="compositionally biased region" description="Polar residues" evidence="12">
    <location>
        <begin position="600"/>
        <end position="612"/>
    </location>
</feature>
<feature type="region of interest" description="Disordered" evidence="12">
    <location>
        <begin position="691"/>
        <end position="914"/>
    </location>
</feature>
<dbReference type="PANTHER" id="PTHR43381:SF20">
    <property type="entry name" value="TRANSLATION INITIATION FACTOR IF-2, MITOCHONDRIAL"/>
    <property type="match status" value="1"/>
</dbReference>
<accession>A0A6J3M9T3</accession>
<feature type="compositionally biased region" description="Basic and acidic residues" evidence="12">
    <location>
        <begin position="865"/>
        <end position="876"/>
    </location>
</feature>